<accession>A0AAV2APV2</accession>
<proteinExistence type="predicted"/>
<evidence type="ECO:0000313" key="1">
    <source>
        <dbReference type="EMBL" id="CAL1285971.1"/>
    </source>
</evidence>
<dbReference type="AlphaFoldDB" id="A0AAV2APV2"/>
<gene>
    <name evidence="1" type="ORF">LARSCL_LOCUS14002</name>
</gene>
<evidence type="ECO:0008006" key="3">
    <source>
        <dbReference type="Google" id="ProtNLM"/>
    </source>
</evidence>
<sequence length="78" mass="8916">MPAPSRIPRCSRYPITIRHSTTDHPRHTIVWSLIQAASCTKPRSLQASGLACRCYRLDVRGARAADEREGGMINRRRW</sequence>
<dbReference type="EMBL" id="CAXIEN010000197">
    <property type="protein sequence ID" value="CAL1285971.1"/>
    <property type="molecule type" value="Genomic_DNA"/>
</dbReference>
<reference evidence="1 2" key="1">
    <citation type="submission" date="2024-04" db="EMBL/GenBank/DDBJ databases">
        <authorList>
            <person name="Rising A."/>
            <person name="Reimegard J."/>
            <person name="Sonavane S."/>
            <person name="Akerstrom W."/>
            <person name="Nylinder S."/>
            <person name="Hedman E."/>
            <person name="Kallberg Y."/>
        </authorList>
    </citation>
    <scope>NUCLEOTIDE SEQUENCE [LARGE SCALE GENOMIC DNA]</scope>
</reference>
<name>A0AAV2APV2_9ARAC</name>
<dbReference type="Proteomes" id="UP001497382">
    <property type="component" value="Unassembled WGS sequence"/>
</dbReference>
<evidence type="ECO:0000313" key="2">
    <source>
        <dbReference type="Proteomes" id="UP001497382"/>
    </source>
</evidence>
<keyword evidence="2" id="KW-1185">Reference proteome</keyword>
<comment type="caution">
    <text evidence="1">The sequence shown here is derived from an EMBL/GenBank/DDBJ whole genome shotgun (WGS) entry which is preliminary data.</text>
</comment>
<organism evidence="1 2">
    <name type="scientific">Larinioides sclopetarius</name>
    <dbReference type="NCBI Taxonomy" id="280406"/>
    <lineage>
        <taxon>Eukaryota</taxon>
        <taxon>Metazoa</taxon>
        <taxon>Ecdysozoa</taxon>
        <taxon>Arthropoda</taxon>
        <taxon>Chelicerata</taxon>
        <taxon>Arachnida</taxon>
        <taxon>Araneae</taxon>
        <taxon>Araneomorphae</taxon>
        <taxon>Entelegynae</taxon>
        <taxon>Araneoidea</taxon>
        <taxon>Araneidae</taxon>
        <taxon>Larinioides</taxon>
    </lineage>
</organism>
<protein>
    <recommendedName>
        <fullName evidence="3">Ribosomal protein S14</fullName>
    </recommendedName>
</protein>